<name>K9EZX1_9ACTO</name>
<dbReference type="SUPFAM" id="SSF103473">
    <property type="entry name" value="MFS general substrate transporter"/>
    <property type="match status" value="1"/>
</dbReference>
<evidence type="ECO:0000259" key="6">
    <source>
        <dbReference type="PROSITE" id="PS50850"/>
    </source>
</evidence>
<proteinExistence type="predicted"/>
<protein>
    <recommendedName>
        <fullName evidence="6">Major facilitator superfamily (MFS) profile domain-containing protein</fullName>
    </recommendedName>
</protein>
<dbReference type="PANTHER" id="PTHR42718">
    <property type="entry name" value="MAJOR FACILITATOR SUPERFAMILY MULTIDRUG TRANSPORTER MFSC"/>
    <property type="match status" value="1"/>
</dbReference>
<feature type="transmembrane region" description="Helical" evidence="5">
    <location>
        <begin position="86"/>
        <end position="104"/>
    </location>
</feature>
<evidence type="ECO:0000256" key="1">
    <source>
        <dbReference type="ARBA" id="ARBA00004651"/>
    </source>
</evidence>
<accession>K9EZX1</accession>
<dbReference type="GO" id="GO:0022857">
    <property type="term" value="F:transmembrane transporter activity"/>
    <property type="evidence" value="ECO:0007669"/>
    <property type="project" value="InterPro"/>
</dbReference>
<keyword evidence="3 5" id="KW-1133">Transmembrane helix</keyword>
<feature type="transmembrane region" description="Helical" evidence="5">
    <location>
        <begin position="346"/>
        <end position="368"/>
    </location>
</feature>
<dbReference type="STRING" id="202789.GCA_001457435_00881"/>
<comment type="caution">
    <text evidence="7">The sequence shown here is derived from an EMBL/GenBank/DDBJ whole genome shotgun (WGS) entry which is preliminary data.</text>
</comment>
<dbReference type="EMBL" id="AGWL01000007">
    <property type="protein sequence ID" value="EKU94780.1"/>
    <property type="molecule type" value="Genomic_DNA"/>
</dbReference>
<dbReference type="eggNOG" id="COG0477">
    <property type="taxonomic scope" value="Bacteria"/>
</dbReference>
<feature type="domain" description="Major facilitator superfamily (MFS) profile" evidence="6">
    <location>
        <begin position="50"/>
        <end position="498"/>
    </location>
</feature>
<dbReference type="Proteomes" id="UP000009888">
    <property type="component" value="Unassembled WGS sequence"/>
</dbReference>
<dbReference type="InterPro" id="IPR036259">
    <property type="entry name" value="MFS_trans_sf"/>
</dbReference>
<sequence>MTNSELPNTLVKNAQADKARHTVETPQLRENQILRAGQIISTDHKSIAALMFALLAACFAFQLNASMLSPALKGMESALNATTAEIGLTQTAFFASAAVFSLFLPRLADLRGRRRVLTVMMLLTGIGCVISAVGPSVQWLFVGRIVQGVAGPTVVMCLIQLRTHVFDPKKYGLLMGVITSVNGGIAGVDAILGGWLFDHYGYESIFWTMAVIAVIGALSLHFMTNESTVVNPPKMDWIGTLLLVLAVGSLYLALNELAALEDANWVFIGILSVLTIASFVAFWKVEQRSRQPLVTTRYLKDRATWGLLLTTFLTLTGVFAVMNQIVPAIAQDAEAGASLSPSVAPFVTLTPYALAGLAMGPLSGYMAGRFGYKKVLQVGLVGSVITVALTLLLVGNTNLAIFAIISILVGISYAGIANIMLNGLCIVLSPEDNPGYLPGLNAGAFNLGAGLSFVVLPLVQTIMTRASGVASGYTSGIIVGVIILGLALACSCLIPRERTVE</sequence>
<evidence type="ECO:0000256" key="2">
    <source>
        <dbReference type="ARBA" id="ARBA00022692"/>
    </source>
</evidence>
<feature type="transmembrane region" description="Helical" evidence="5">
    <location>
        <begin position="204"/>
        <end position="223"/>
    </location>
</feature>
<organism evidence="7 8">
    <name type="scientific">Actinobaculum massiliense ACS-171-V-Col2</name>
    <dbReference type="NCBI Taxonomy" id="883066"/>
    <lineage>
        <taxon>Bacteria</taxon>
        <taxon>Bacillati</taxon>
        <taxon>Actinomycetota</taxon>
        <taxon>Actinomycetes</taxon>
        <taxon>Actinomycetales</taxon>
        <taxon>Actinomycetaceae</taxon>
        <taxon>Actinobaculum</taxon>
    </lineage>
</organism>
<feature type="transmembrane region" description="Helical" evidence="5">
    <location>
        <begin position="47"/>
        <end position="66"/>
    </location>
</feature>
<feature type="transmembrane region" description="Helical" evidence="5">
    <location>
        <begin position="304"/>
        <end position="326"/>
    </location>
</feature>
<feature type="transmembrane region" description="Helical" evidence="5">
    <location>
        <begin position="265"/>
        <end position="283"/>
    </location>
</feature>
<evidence type="ECO:0000256" key="4">
    <source>
        <dbReference type="ARBA" id="ARBA00023136"/>
    </source>
</evidence>
<keyword evidence="4 5" id="KW-0472">Membrane</keyword>
<dbReference type="Pfam" id="PF07690">
    <property type="entry name" value="MFS_1"/>
    <property type="match status" value="1"/>
</dbReference>
<evidence type="ECO:0000313" key="8">
    <source>
        <dbReference type="Proteomes" id="UP000009888"/>
    </source>
</evidence>
<gene>
    <name evidence="7" type="ORF">HMPREF9233_01234</name>
</gene>
<dbReference type="InterPro" id="IPR011701">
    <property type="entry name" value="MFS"/>
</dbReference>
<dbReference type="PANTHER" id="PTHR42718:SF35">
    <property type="entry name" value="BLL0718 PROTEIN"/>
    <property type="match status" value="1"/>
</dbReference>
<keyword evidence="8" id="KW-1185">Reference proteome</keyword>
<evidence type="ECO:0000256" key="3">
    <source>
        <dbReference type="ARBA" id="ARBA00022989"/>
    </source>
</evidence>
<dbReference type="RefSeq" id="WP_007001440.1">
    <property type="nucleotide sequence ID" value="NZ_JH992955.1"/>
</dbReference>
<keyword evidence="2 5" id="KW-0812">Transmembrane</keyword>
<reference evidence="7 8" key="1">
    <citation type="submission" date="2012-09" db="EMBL/GenBank/DDBJ databases">
        <title>The Genome Sequence of Actinobaculum massiliae ACS-171-V-COL2.</title>
        <authorList>
            <consortium name="The Broad Institute Genome Sequencing Platform"/>
            <person name="Earl A."/>
            <person name="Ward D."/>
            <person name="Feldgarden M."/>
            <person name="Gevers D."/>
            <person name="Saerens B."/>
            <person name="Vaneechoutte M."/>
            <person name="Walker B."/>
            <person name="Young S.K."/>
            <person name="Zeng Q."/>
            <person name="Gargeya S."/>
            <person name="Fitzgerald M."/>
            <person name="Haas B."/>
            <person name="Abouelleil A."/>
            <person name="Alvarado L."/>
            <person name="Arachchi H.M."/>
            <person name="Berlin A."/>
            <person name="Chapman S.B."/>
            <person name="Goldberg J."/>
            <person name="Griggs A."/>
            <person name="Gujja S."/>
            <person name="Hansen M."/>
            <person name="Howarth C."/>
            <person name="Imamovic A."/>
            <person name="Larimer J."/>
            <person name="McCowen C."/>
            <person name="Montmayeur A."/>
            <person name="Murphy C."/>
            <person name="Neiman D."/>
            <person name="Pearson M."/>
            <person name="Priest M."/>
            <person name="Roberts A."/>
            <person name="Saif S."/>
            <person name="Shea T."/>
            <person name="Sisk P."/>
            <person name="Sykes S."/>
            <person name="Wortman J."/>
            <person name="Nusbaum C."/>
            <person name="Birren B."/>
        </authorList>
    </citation>
    <scope>NUCLEOTIDE SEQUENCE [LARGE SCALE GENOMIC DNA]</scope>
    <source>
        <strain evidence="8">ACS-171-V-Col2</strain>
    </source>
</reference>
<comment type="subcellular location">
    <subcellularLocation>
        <location evidence="1">Cell membrane</location>
        <topology evidence="1">Multi-pass membrane protein</topology>
    </subcellularLocation>
</comment>
<dbReference type="InterPro" id="IPR020846">
    <property type="entry name" value="MFS_dom"/>
</dbReference>
<feature type="transmembrane region" description="Helical" evidence="5">
    <location>
        <begin position="116"/>
        <end position="133"/>
    </location>
</feature>
<dbReference type="Gene3D" id="1.20.1250.20">
    <property type="entry name" value="MFS general substrate transporter like domains"/>
    <property type="match status" value="2"/>
</dbReference>
<feature type="transmembrane region" description="Helical" evidence="5">
    <location>
        <begin position="171"/>
        <end position="192"/>
    </location>
</feature>
<feature type="transmembrane region" description="Helical" evidence="5">
    <location>
        <begin position="472"/>
        <end position="494"/>
    </location>
</feature>
<dbReference type="PATRIC" id="fig|883066.3.peg.1293"/>
<feature type="transmembrane region" description="Helical" evidence="5">
    <location>
        <begin position="440"/>
        <end position="460"/>
    </location>
</feature>
<feature type="transmembrane region" description="Helical" evidence="5">
    <location>
        <begin position="139"/>
        <end position="159"/>
    </location>
</feature>
<dbReference type="GO" id="GO:0005886">
    <property type="term" value="C:plasma membrane"/>
    <property type="evidence" value="ECO:0007669"/>
    <property type="project" value="UniProtKB-SubCell"/>
</dbReference>
<evidence type="ECO:0000256" key="5">
    <source>
        <dbReference type="SAM" id="Phobius"/>
    </source>
</evidence>
<dbReference type="AlphaFoldDB" id="K9EZX1"/>
<feature type="transmembrane region" description="Helical" evidence="5">
    <location>
        <begin position="235"/>
        <end position="253"/>
    </location>
</feature>
<dbReference type="PROSITE" id="PS50850">
    <property type="entry name" value="MFS"/>
    <property type="match status" value="1"/>
</dbReference>
<evidence type="ECO:0000313" key="7">
    <source>
        <dbReference type="EMBL" id="EKU94780.1"/>
    </source>
</evidence>
<dbReference type="HOGENOM" id="CLU_000960_34_2_11"/>
<feature type="transmembrane region" description="Helical" evidence="5">
    <location>
        <begin position="375"/>
        <end position="394"/>
    </location>
</feature>
<feature type="transmembrane region" description="Helical" evidence="5">
    <location>
        <begin position="400"/>
        <end position="428"/>
    </location>
</feature>